<proteinExistence type="predicted"/>
<evidence type="ECO:0000313" key="1">
    <source>
        <dbReference type="EMBL" id="MBD2693117.1"/>
    </source>
</evidence>
<accession>A0ABR8J6J2</accession>
<name>A0ABR8J6J2_9NOST</name>
<dbReference type="RefSeq" id="WP_190907435.1">
    <property type="nucleotide sequence ID" value="NZ_JACJTQ010000022.1"/>
</dbReference>
<organism evidence="1 2">
    <name type="scientific">Anabaena catenula FACHB-362</name>
    <dbReference type="NCBI Taxonomy" id="2692877"/>
    <lineage>
        <taxon>Bacteria</taxon>
        <taxon>Bacillati</taxon>
        <taxon>Cyanobacteriota</taxon>
        <taxon>Cyanophyceae</taxon>
        <taxon>Nostocales</taxon>
        <taxon>Nostocaceae</taxon>
        <taxon>Anabaena</taxon>
    </lineage>
</organism>
<dbReference type="Proteomes" id="UP000660381">
    <property type="component" value="Unassembled WGS sequence"/>
</dbReference>
<evidence type="ECO:0000313" key="2">
    <source>
        <dbReference type="Proteomes" id="UP000660381"/>
    </source>
</evidence>
<dbReference type="EMBL" id="JACJTQ010000022">
    <property type="protein sequence ID" value="MBD2693117.1"/>
    <property type="molecule type" value="Genomic_DNA"/>
</dbReference>
<protein>
    <submittedName>
        <fullName evidence="1">Uncharacterized protein</fullName>
    </submittedName>
</protein>
<sequence>METEDFNILSADNPLTNPKDDKLGYAPFAENLAKSICQMSPPGFVIIESQEVK</sequence>
<gene>
    <name evidence="1" type="ORF">H6G68_15390</name>
</gene>
<comment type="caution">
    <text evidence="1">The sequence shown here is derived from an EMBL/GenBank/DDBJ whole genome shotgun (WGS) entry which is preliminary data.</text>
</comment>
<reference evidence="1 2" key="1">
    <citation type="journal article" date="2020" name="ISME J.">
        <title>Comparative genomics reveals insights into cyanobacterial evolution and habitat adaptation.</title>
        <authorList>
            <person name="Chen M.Y."/>
            <person name="Teng W.K."/>
            <person name="Zhao L."/>
            <person name="Hu C.X."/>
            <person name="Zhou Y.K."/>
            <person name="Han B.P."/>
            <person name="Song L.R."/>
            <person name="Shu W.S."/>
        </authorList>
    </citation>
    <scope>NUCLEOTIDE SEQUENCE [LARGE SCALE GENOMIC DNA]</scope>
    <source>
        <strain evidence="1 2">FACHB-362</strain>
    </source>
</reference>
<keyword evidence="2" id="KW-1185">Reference proteome</keyword>